<accession>A0A1E3Q0T2</accession>
<keyword evidence="2" id="KW-1185">Reference proteome</keyword>
<proteinExistence type="predicted"/>
<dbReference type="PANTHER" id="PTHR28139:SF1">
    <property type="entry name" value="UPF0768 PROTEIN YBL029C-A"/>
    <property type="match status" value="1"/>
</dbReference>
<name>A0A1E3Q0T2_LIPST</name>
<dbReference type="PANTHER" id="PTHR28139">
    <property type="entry name" value="UPF0768 PROTEIN YBL029C-A"/>
    <property type="match status" value="1"/>
</dbReference>
<sequence>MDFIPLFFVCGGANYSKPLPGYEDLRLYCPRCHNISLVAIKKREFFTFCFIPVIPTSLGEALHCTICPFEQATSADQLNSFRAQSPQQQQQMQITGYFQNQQYAPMPMGQGPGAGSYHYQPYYQAQQVYPQQPQPTNSK</sequence>
<dbReference type="OrthoDB" id="5545479at2759"/>
<evidence type="ECO:0000313" key="2">
    <source>
        <dbReference type="Proteomes" id="UP000094385"/>
    </source>
</evidence>
<protein>
    <submittedName>
        <fullName evidence="1">Uncharacterized protein</fullName>
    </submittedName>
</protein>
<evidence type="ECO:0000313" key="1">
    <source>
        <dbReference type="EMBL" id="ODQ71158.1"/>
    </source>
</evidence>
<dbReference type="EMBL" id="KV454298">
    <property type="protein sequence ID" value="ODQ71158.1"/>
    <property type="molecule type" value="Genomic_DNA"/>
</dbReference>
<dbReference type="Proteomes" id="UP000094385">
    <property type="component" value="Unassembled WGS sequence"/>
</dbReference>
<organism evidence="1 2">
    <name type="scientific">Lipomyces starkeyi NRRL Y-11557</name>
    <dbReference type="NCBI Taxonomy" id="675824"/>
    <lineage>
        <taxon>Eukaryota</taxon>
        <taxon>Fungi</taxon>
        <taxon>Dikarya</taxon>
        <taxon>Ascomycota</taxon>
        <taxon>Saccharomycotina</taxon>
        <taxon>Lipomycetes</taxon>
        <taxon>Lipomycetales</taxon>
        <taxon>Lipomycetaceae</taxon>
        <taxon>Lipomyces</taxon>
    </lineage>
</organism>
<gene>
    <name evidence="1" type="ORF">LIPSTDRAFT_5179</name>
</gene>
<dbReference type="STRING" id="675824.A0A1E3Q0T2"/>
<reference evidence="1 2" key="1">
    <citation type="journal article" date="2016" name="Proc. Natl. Acad. Sci. U.S.A.">
        <title>Comparative genomics of biotechnologically important yeasts.</title>
        <authorList>
            <person name="Riley R."/>
            <person name="Haridas S."/>
            <person name="Wolfe K.H."/>
            <person name="Lopes M.R."/>
            <person name="Hittinger C.T."/>
            <person name="Goeker M."/>
            <person name="Salamov A.A."/>
            <person name="Wisecaver J.H."/>
            <person name="Long T.M."/>
            <person name="Calvey C.H."/>
            <person name="Aerts A.L."/>
            <person name="Barry K.W."/>
            <person name="Choi C."/>
            <person name="Clum A."/>
            <person name="Coughlan A.Y."/>
            <person name="Deshpande S."/>
            <person name="Douglass A.P."/>
            <person name="Hanson S.J."/>
            <person name="Klenk H.-P."/>
            <person name="LaButti K.M."/>
            <person name="Lapidus A."/>
            <person name="Lindquist E.A."/>
            <person name="Lipzen A.M."/>
            <person name="Meier-Kolthoff J.P."/>
            <person name="Ohm R.A."/>
            <person name="Otillar R.P."/>
            <person name="Pangilinan J.L."/>
            <person name="Peng Y."/>
            <person name="Rokas A."/>
            <person name="Rosa C.A."/>
            <person name="Scheuner C."/>
            <person name="Sibirny A.A."/>
            <person name="Slot J.C."/>
            <person name="Stielow J.B."/>
            <person name="Sun H."/>
            <person name="Kurtzman C.P."/>
            <person name="Blackwell M."/>
            <person name="Grigoriev I.V."/>
            <person name="Jeffries T.W."/>
        </authorList>
    </citation>
    <scope>NUCLEOTIDE SEQUENCE [LARGE SCALE GENOMIC DNA]</scope>
    <source>
        <strain evidence="1 2">NRRL Y-11557</strain>
    </source>
</reference>
<dbReference type="AlphaFoldDB" id="A0A1E3Q0T2"/>